<evidence type="ECO:0000256" key="10">
    <source>
        <dbReference type="RuleBase" id="RU362053"/>
    </source>
</evidence>
<dbReference type="RefSeq" id="WP_077848988.1">
    <property type="nucleotide sequence ID" value="NZ_LZZM01000201.1"/>
</dbReference>
<dbReference type="Gene3D" id="3.20.20.70">
    <property type="entry name" value="Aldolase class I"/>
    <property type="match status" value="1"/>
</dbReference>
<proteinExistence type="inferred from homology"/>
<dbReference type="GO" id="GO:0016829">
    <property type="term" value="F:lyase activity"/>
    <property type="evidence" value="ECO:0007669"/>
    <property type="project" value="UniProtKB-KW"/>
</dbReference>
<reference evidence="12 13" key="1">
    <citation type="submission" date="2016-05" db="EMBL/GenBank/DDBJ databases">
        <title>Microbial solvent formation.</title>
        <authorList>
            <person name="Poehlein A."/>
            <person name="Montoya Solano J.D."/>
            <person name="Flitsch S."/>
            <person name="Krabben P."/>
            <person name="Duerre P."/>
            <person name="Daniel R."/>
        </authorList>
    </citation>
    <scope>NUCLEOTIDE SEQUENCE [LARGE SCALE GENOMIC DNA]</scope>
    <source>
        <strain evidence="12 13">DSM 2619</strain>
    </source>
</reference>
<accession>A0A1S8T9M5</accession>
<dbReference type="InterPro" id="IPR013785">
    <property type="entry name" value="Aldolase_TIM"/>
</dbReference>
<dbReference type="PROSITE" id="PS01087">
    <property type="entry name" value="RADICAL_ACTIVATING"/>
    <property type="match status" value="1"/>
</dbReference>
<dbReference type="STRING" id="29367.CLPUN_40060"/>
<feature type="domain" description="Radical SAM core" evidence="11">
    <location>
        <begin position="15"/>
        <end position="236"/>
    </location>
</feature>
<evidence type="ECO:0000256" key="2">
    <source>
        <dbReference type="ARBA" id="ARBA00009777"/>
    </source>
</evidence>
<comment type="subcellular location">
    <subcellularLocation>
        <location evidence="10">Cytoplasm</location>
    </subcellularLocation>
</comment>
<comment type="cofactor">
    <cofactor evidence="10">
        <name>[4Fe-4S] cluster</name>
        <dbReference type="ChEBI" id="CHEBI:49883"/>
    </cofactor>
    <text evidence="10">Binds 1 [4Fe-4S] cluster. The cluster is coordinated with 3 cysteines and an exchangeable S-adenosyl-L-methionine.</text>
</comment>
<dbReference type="SFLD" id="SFLDS00029">
    <property type="entry name" value="Radical_SAM"/>
    <property type="match status" value="1"/>
</dbReference>
<name>A0A1S8T9M5_9CLOT</name>
<keyword evidence="4 10" id="KW-0004">4Fe-4S</keyword>
<dbReference type="Proteomes" id="UP000190890">
    <property type="component" value="Unassembled WGS sequence"/>
</dbReference>
<comment type="function">
    <text evidence="1 10">Activation of pyruvate formate-lyase under anaerobic conditions by generation of an organic free radical, using S-adenosylmethionine and reduced flavodoxin as cosubstrates to produce 5'-deoxy-adenosine.</text>
</comment>
<dbReference type="PROSITE" id="PS51918">
    <property type="entry name" value="RADICAL_SAM"/>
    <property type="match status" value="1"/>
</dbReference>
<evidence type="ECO:0000313" key="12">
    <source>
        <dbReference type="EMBL" id="OOM74301.1"/>
    </source>
</evidence>
<protein>
    <recommendedName>
        <fullName evidence="3 10">Pyruvate formate-lyase-activating enzyme</fullName>
        <ecNumber evidence="10">1.97.1.4</ecNumber>
    </recommendedName>
</protein>
<gene>
    <name evidence="12" type="primary">pflA_2</name>
    <name evidence="12" type="ORF">CLPUN_40060</name>
</gene>
<evidence type="ECO:0000313" key="13">
    <source>
        <dbReference type="Proteomes" id="UP000190890"/>
    </source>
</evidence>
<dbReference type="GO" id="GO:0046872">
    <property type="term" value="F:metal ion binding"/>
    <property type="evidence" value="ECO:0007669"/>
    <property type="project" value="UniProtKB-UniRule"/>
</dbReference>
<dbReference type="SUPFAM" id="SSF102114">
    <property type="entry name" value="Radical SAM enzymes"/>
    <property type="match status" value="1"/>
</dbReference>
<dbReference type="SFLD" id="SFLDG01066">
    <property type="entry name" value="organic_radical-activating_enz"/>
    <property type="match status" value="1"/>
</dbReference>
<sequence length="239" mass="27177">MVKGRVHSIESMGLVDGPGIRVVVFLQGCALRCKFCHNPDTWCTDGGEEYTPEELVKKIERFKTYFASSGGGVTFSGGDPLRQPEFLLEALKLCKNKGIHTCLDTSGYGFGDYDEILKYTDLVLFDAKHFTKEGYKNITGVEIDESLRFLETMKKNKVKMWIRHVVVPGLTDGEEHLKKLKEFTDTIPNIEKVELLPYHVLGANKYKVLGIKYPLEGVEPMNKELTKKYQEELFKKLDS</sequence>
<keyword evidence="13" id="KW-1185">Reference proteome</keyword>
<evidence type="ECO:0000256" key="7">
    <source>
        <dbReference type="ARBA" id="ARBA00023002"/>
    </source>
</evidence>
<evidence type="ECO:0000259" key="11">
    <source>
        <dbReference type="PROSITE" id="PS51918"/>
    </source>
</evidence>
<evidence type="ECO:0000256" key="1">
    <source>
        <dbReference type="ARBA" id="ARBA00003141"/>
    </source>
</evidence>
<dbReference type="InterPro" id="IPR058240">
    <property type="entry name" value="rSAM_sf"/>
</dbReference>
<evidence type="ECO:0000256" key="4">
    <source>
        <dbReference type="ARBA" id="ARBA00022485"/>
    </source>
</evidence>
<dbReference type="GO" id="GO:0005737">
    <property type="term" value="C:cytoplasm"/>
    <property type="evidence" value="ECO:0007669"/>
    <property type="project" value="UniProtKB-SubCell"/>
</dbReference>
<dbReference type="Pfam" id="PF04055">
    <property type="entry name" value="Radical_SAM"/>
    <property type="match status" value="1"/>
</dbReference>
<keyword evidence="10" id="KW-0963">Cytoplasm</keyword>
<comment type="catalytic activity">
    <reaction evidence="10">
        <text>glycyl-[formate C-acetyltransferase] + reduced [flavodoxin] + S-adenosyl-L-methionine = glycin-2-yl radical-[formate C-acetyltransferase] + semiquinone [flavodoxin] + 5'-deoxyadenosine + L-methionine + H(+)</text>
        <dbReference type="Rhea" id="RHEA:19225"/>
        <dbReference type="Rhea" id="RHEA-COMP:10622"/>
        <dbReference type="Rhea" id="RHEA-COMP:12190"/>
        <dbReference type="Rhea" id="RHEA-COMP:12191"/>
        <dbReference type="Rhea" id="RHEA-COMP:14480"/>
        <dbReference type="ChEBI" id="CHEBI:15378"/>
        <dbReference type="ChEBI" id="CHEBI:17319"/>
        <dbReference type="ChEBI" id="CHEBI:29947"/>
        <dbReference type="ChEBI" id="CHEBI:32722"/>
        <dbReference type="ChEBI" id="CHEBI:57618"/>
        <dbReference type="ChEBI" id="CHEBI:57844"/>
        <dbReference type="ChEBI" id="CHEBI:59789"/>
        <dbReference type="ChEBI" id="CHEBI:140311"/>
        <dbReference type="EC" id="1.97.1.4"/>
    </reaction>
</comment>
<keyword evidence="6 10" id="KW-0479">Metal-binding</keyword>
<dbReference type="GO" id="GO:0051539">
    <property type="term" value="F:4 iron, 4 sulfur cluster binding"/>
    <property type="evidence" value="ECO:0007669"/>
    <property type="project" value="UniProtKB-UniRule"/>
</dbReference>
<dbReference type="OrthoDB" id="9782387at2"/>
<dbReference type="PANTHER" id="PTHR30352:SF5">
    <property type="entry name" value="PYRUVATE FORMATE-LYASE 1-ACTIVATING ENZYME"/>
    <property type="match status" value="1"/>
</dbReference>
<dbReference type="InterPro" id="IPR034457">
    <property type="entry name" value="Organic_radical-activating"/>
</dbReference>
<keyword evidence="7 10" id="KW-0560">Oxidoreductase</keyword>
<dbReference type="EMBL" id="LZZM01000201">
    <property type="protein sequence ID" value="OOM74301.1"/>
    <property type="molecule type" value="Genomic_DNA"/>
</dbReference>
<evidence type="ECO:0000256" key="5">
    <source>
        <dbReference type="ARBA" id="ARBA00022691"/>
    </source>
</evidence>
<evidence type="ECO:0000256" key="9">
    <source>
        <dbReference type="ARBA" id="ARBA00023014"/>
    </source>
</evidence>
<dbReference type="InterPro" id="IPR007197">
    <property type="entry name" value="rSAM"/>
</dbReference>
<evidence type="ECO:0000256" key="6">
    <source>
        <dbReference type="ARBA" id="ARBA00022723"/>
    </source>
</evidence>
<dbReference type="InterPro" id="IPR012838">
    <property type="entry name" value="PFL1_activating"/>
</dbReference>
<dbReference type="NCBIfam" id="TIGR02493">
    <property type="entry name" value="PFLA"/>
    <property type="match status" value="1"/>
</dbReference>
<dbReference type="InterPro" id="IPR001989">
    <property type="entry name" value="Radical_activat_CS"/>
</dbReference>
<dbReference type="GO" id="GO:0043365">
    <property type="term" value="F:[formate-C-acetyltransferase]-activating enzyme activity"/>
    <property type="evidence" value="ECO:0007669"/>
    <property type="project" value="UniProtKB-UniRule"/>
</dbReference>
<organism evidence="12 13">
    <name type="scientific">Clostridium puniceum</name>
    <dbReference type="NCBI Taxonomy" id="29367"/>
    <lineage>
        <taxon>Bacteria</taxon>
        <taxon>Bacillati</taxon>
        <taxon>Bacillota</taxon>
        <taxon>Clostridia</taxon>
        <taxon>Eubacteriales</taxon>
        <taxon>Clostridiaceae</taxon>
        <taxon>Clostridium</taxon>
    </lineage>
</organism>
<dbReference type="CDD" id="cd01335">
    <property type="entry name" value="Radical_SAM"/>
    <property type="match status" value="1"/>
</dbReference>
<dbReference type="AlphaFoldDB" id="A0A1S8T9M5"/>
<keyword evidence="5 10" id="KW-0949">S-adenosyl-L-methionine</keyword>
<keyword evidence="8 10" id="KW-0408">Iron</keyword>
<keyword evidence="9 10" id="KW-0411">Iron-sulfur</keyword>
<evidence type="ECO:0000256" key="8">
    <source>
        <dbReference type="ARBA" id="ARBA00023004"/>
    </source>
</evidence>
<keyword evidence="12" id="KW-0456">Lyase</keyword>
<evidence type="ECO:0000256" key="3">
    <source>
        <dbReference type="ARBA" id="ARBA00021356"/>
    </source>
</evidence>
<dbReference type="EC" id="1.97.1.4" evidence="10"/>
<dbReference type="PANTHER" id="PTHR30352">
    <property type="entry name" value="PYRUVATE FORMATE-LYASE-ACTIVATING ENZYME"/>
    <property type="match status" value="1"/>
</dbReference>
<keyword evidence="12" id="KW-0670">Pyruvate</keyword>
<comment type="caution">
    <text evidence="12">The sequence shown here is derived from an EMBL/GenBank/DDBJ whole genome shotgun (WGS) entry which is preliminary data.</text>
</comment>
<comment type="similarity">
    <text evidence="2 10">Belongs to the organic radical-activating enzymes family.</text>
</comment>